<dbReference type="RefSeq" id="WP_322522235.1">
    <property type="nucleotide sequence ID" value="NZ_CP140153.1"/>
</dbReference>
<proteinExistence type="predicted"/>
<dbReference type="PROSITE" id="PS50113">
    <property type="entry name" value="PAC"/>
    <property type="match status" value="3"/>
</dbReference>
<dbReference type="InterPro" id="IPR000700">
    <property type="entry name" value="PAS-assoc_C"/>
</dbReference>
<dbReference type="PROSITE" id="PS50112">
    <property type="entry name" value="PAS"/>
    <property type="match status" value="3"/>
</dbReference>
<dbReference type="InterPro" id="IPR001610">
    <property type="entry name" value="PAC"/>
</dbReference>
<dbReference type="SMART" id="SM00086">
    <property type="entry name" value="PAC"/>
    <property type="match status" value="4"/>
</dbReference>
<evidence type="ECO:0000259" key="5">
    <source>
        <dbReference type="PROSITE" id="PS50113"/>
    </source>
</evidence>
<feature type="domain" description="PAC" evidence="5">
    <location>
        <begin position="333"/>
        <end position="385"/>
    </location>
</feature>
<reference evidence="6 7" key="1">
    <citation type="submission" date="2023-11" db="EMBL/GenBank/DDBJ databases">
        <title>MicrobeMod: A computational toolkit for identifying prokaryotic methylation and restriction-modification with nanopore sequencing.</title>
        <authorList>
            <person name="Crits-Christoph A."/>
            <person name="Kang S.C."/>
            <person name="Lee H."/>
            <person name="Ostrov N."/>
        </authorList>
    </citation>
    <scope>NUCLEOTIDE SEQUENCE [LARGE SCALE GENOMIC DNA]</scope>
    <source>
        <strain evidence="6 7">ATCC 49870</strain>
    </source>
</reference>
<feature type="domain" description="PAC" evidence="5">
    <location>
        <begin position="448"/>
        <end position="500"/>
    </location>
</feature>
<feature type="region of interest" description="Disordered" evidence="2">
    <location>
        <begin position="579"/>
        <end position="619"/>
    </location>
</feature>
<evidence type="ECO:0000259" key="4">
    <source>
        <dbReference type="PROSITE" id="PS50112"/>
    </source>
</evidence>
<protein>
    <submittedName>
        <fullName evidence="6">PAS domain S-box protein</fullName>
    </submittedName>
</protein>
<dbReference type="Gene3D" id="3.30.450.20">
    <property type="entry name" value="PAS domain"/>
    <property type="match status" value="4"/>
</dbReference>
<dbReference type="PANTHER" id="PTHR44757:SF2">
    <property type="entry name" value="BIOFILM ARCHITECTURE MAINTENANCE PROTEIN MBAA"/>
    <property type="match status" value="1"/>
</dbReference>
<evidence type="ECO:0000313" key="7">
    <source>
        <dbReference type="Proteomes" id="UP001327459"/>
    </source>
</evidence>
<dbReference type="CDD" id="cd00130">
    <property type="entry name" value="PAS"/>
    <property type="match status" value="3"/>
</dbReference>
<dbReference type="PANTHER" id="PTHR44757">
    <property type="entry name" value="DIGUANYLATE CYCLASE DGCP"/>
    <property type="match status" value="1"/>
</dbReference>
<feature type="domain" description="Methyl-accepting transducer" evidence="3">
    <location>
        <begin position="502"/>
        <end position="578"/>
    </location>
</feature>
<gene>
    <name evidence="6" type="ORF">SR882_05000</name>
</gene>
<feature type="domain" description="PAS" evidence="4">
    <location>
        <begin position="135"/>
        <end position="188"/>
    </location>
</feature>
<dbReference type="InterPro" id="IPR000014">
    <property type="entry name" value="PAS"/>
</dbReference>
<evidence type="ECO:0000259" key="3">
    <source>
        <dbReference type="PROSITE" id="PS50111"/>
    </source>
</evidence>
<feature type="domain" description="PAS" evidence="4">
    <location>
        <begin position="259"/>
        <end position="304"/>
    </location>
</feature>
<dbReference type="Gene3D" id="6.10.250.3200">
    <property type="match status" value="1"/>
</dbReference>
<feature type="domain" description="PAC" evidence="5">
    <location>
        <begin position="212"/>
        <end position="262"/>
    </location>
</feature>
<dbReference type="Pfam" id="PF00015">
    <property type="entry name" value="MCPsignal"/>
    <property type="match status" value="1"/>
</dbReference>
<dbReference type="NCBIfam" id="TIGR00229">
    <property type="entry name" value="sensory_box"/>
    <property type="match status" value="3"/>
</dbReference>
<dbReference type="InterPro" id="IPR035965">
    <property type="entry name" value="PAS-like_dom_sf"/>
</dbReference>
<dbReference type="Pfam" id="PF13426">
    <property type="entry name" value="PAS_9"/>
    <property type="match status" value="4"/>
</dbReference>
<evidence type="ECO:0000256" key="1">
    <source>
        <dbReference type="PROSITE-ProRule" id="PRU00284"/>
    </source>
</evidence>
<name>A0ABZ0YYJ9_9GAMM</name>
<dbReference type="SMART" id="SM00091">
    <property type="entry name" value="PAS"/>
    <property type="match status" value="3"/>
</dbReference>
<keyword evidence="1" id="KW-0807">Transducer</keyword>
<dbReference type="SUPFAM" id="SSF55785">
    <property type="entry name" value="PYP-like sensor domain (PAS domain)"/>
    <property type="match status" value="4"/>
</dbReference>
<dbReference type="EMBL" id="CP140153">
    <property type="protein sequence ID" value="WQH17263.1"/>
    <property type="molecule type" value="Genomic_DNA"/>
</dbReference>
<dbReference type="SMART" id="SM00283">
    <property type="entry name" value="MA"/>
    <property type="match status" value="1"/>
</dbReference>
<feature type="compositionally biased region" description="Basic and acidic residues" evidence="2">
    <location>
        <begin position="609"/>
        <end position="619"/>
    </location>
</feature>
<keyword evidence="7" id="KW-1185">Reference proteome</keyword>
<dbReference type="SUPFAM" id="SSF58104">
    <property type="entry name" value="Methyl-accepting chemotaxis protein (MCP) signaling domain"/>
    <property type="match status" value="1"/>
</dbReference>
<dbReference type="PROSITE" id="PS50111">
    <property type="entry name" value="CHEMOTAXIS_TRANSDUC_2"/>
    <property type="match status" value="1"/>
</dbReference>
<organism evidence="6 7">
    <name type="scientific">Guyparkeria halophila</name>
    <dbReference type="NCBI Taxonomy" id="47960"/>
    <lineage>
        <taxon>Bacteria</taxon>
        <taxon>Pseudomonadati</taxon>
        <taxon>Pseudomonadota</taxon>
        <taxon>Gammaproteobacteria</taxon>
        <taxon>Chromatiales</taxon>
        <taxon>Thioalkalibacteraceae</taxon>
        <taxon>Guyparkeria</taxon>
    </lineage>
</organism>
<evidence type="ECO:0000256" key="2">
    <source>
        <dbReference type="SAM" id="MobiDB-lite"/>
    </source>
</evidence>
<evidence type="ECO:0000313" key="6">
    <source>
        <dbReference type="EMBL" id="WQH17263.1"/>
    </source>
</evidence>
<sequence>MSKRGSLFGLMSRGRIPYGQILEKSVDAVVIIDGNNEVVFFNPAAEKLWGYDADSVIGRNVKMLVPQAHQDKHDGYIDRHRKTGENRLVDGTVELDLPHASGREVPISLSLFGIEIHGDQGYVAFARDISEEKDLREQMSQTLEQAADAVVTIDEHNRVSFFNAAAEQLWGYDRDEVIGENVRMLVPERHQANHDDYVNRNRRTGEDRLVGQSLELDSQRKNGEKFWLNLSLSKTVLKDRTIYTAFARDITEQVEQREKMRLLSLVADETNNSVIITDADGRIEYVNRGFTSLTGYETEEVLGQRPGDLLQGSDTDPADVERVRQGLASGEPFYEEILNYDKWGEPYWISLVVNPVRDERGRVARYISIQANITDRKRDNIENEVKLEAIRRTQAVVELDADGAPLSCNPVLIDWLRVDNERKALERARIREQVKDADWKKLAARSSITNTLSLSRSDGEALDLEVMLNPVVDESGNLVKLIAYGTDVSERNRMVEHTRSALEGVLDRIGGIVRSIDGIADQTNLLSLNAAIEAARAGPHGRGFAVVAEEVRALAKRSSVSVGEIGELLAQTRHTTDELSDWIGGSRERPTEADRRTGRPESRPVVAREGVERADRKAS</sequence>
<dbReference type="InterPro" id="IPR004089">
    <property type="entry name" value="MCPsignal_dom"/>
</dbReference>
<feature type="compositionally biased region" description="Basic and acidic residues" evidence="2">
    <location>
        <begin position="586"/>
        <end position="602"/>
    </location>
</feature>
<accession>A0ABZ0YYJ9</accession>
<dbReference type="InterPro" id="IPR052155">
    <property type="entry name" value="Biofilm_reg_signaling"/>
</dbReference>
<dbReference type="Proteomes" id="UP001327459">
    <property type="component" value="Chromosome"/>
</dbReference>
<feature type="domain" description="PAS" evidence="4">
    <location>
        <begin position="20"/>
        <end position="87"/>
    </location>
</feature>